<evidence type="ECO:0000256" key="5">
    <source>
        <dbReference type="RuleBase" id="RU004508"/>
    </source>
</evidence>
<dbReference type="SUPFAM" id="SSF53383">
    <property type="entry name" value="PLP-dependent transferases"/>
    <property type="match status" value="1"/>
</dbReference>
<feature type="active site" description="Proton acceptor" evidence="3">
    <location>
        <position position="192"/>
    </location>
</feature>
<name>A0A7X1B670_9BACT</name>
<organism evidence="6 7">
    <name type="scientific">Pelagicoccus albus</name>
    <dbReference type="NCBI Taxonomy" id="415222"/>
    <lineage>
        <taxon>Bacteria</taxon>
        <taxon>Pseudomonadati</taxon>
        <taxon>Verrucomicrobiota</taxon>
        <taxon>Opitutia</taxon>
        <taxon>Puniceicoccales</taxon>
        <taxon>Pelagicoccaceae</taxon>
        <taxon>Pelagicoccus</taxon>
    </lineage>
</organism>
<dbReference type="Proteomes" id="UP000526501">
    <property type="component" value="Unassembled WGS sequence"/>
</dbReference>
<dbReference type="PANTHER" id="PTHR30244">
    <property type="entry name" value="TRANSAMINASE"/>
    <property type="match status" value="1"/>
</dbReference>
<protein>
    <submittedName>
        <fullName evidence="6">Aminotransferase class I/II-fold pyridoxal phosphate-dependent enzyme</fullName>
    </submittedName>
</protein>
<evidence type="ECO:0000313" key="7">
    <source>
        <dbReference type="Proteomes" id="UP000526501"/>
    </source>
</evidence>
<dbReference type="InterPro" id="IPR015424">
    <property type="entry name" value="PyrdxlP-dep_Trfase"/>
</dbReference>
<feature type="modified residue" description="N6-(pyridoxal phosphate)lysine" evidence="4">
    <location>
        <position position="192"/>
    </location>
</feature>
<dbReference type="PANTHER" id="PTHR30244:SF9">
    <property type="entry name" value="PROTEIN RV3402C"/>
    <property type="match status" value="1"/>
</dbReference>
<keyword evidence="1 4" id="KW-0663">Pyridoxal phosphate</keyword>
<dbReference type="InterPro" id="IPR000653">
    <property type="entry name" value="DegT/StrS_aminotransferase"/>
</dbReference>
<dbReference type="Gene3D" id="3.40.640.10">
    <property type="entry name" value="Type I PLP-dependent aspartate aminotransferase-like (Major domain)"/>
    <property type="match status" value="1"/>
</dbReference>
<dbReference type="GO" id="GO:0030170">
    <property type="term" value="F:pyridoxal phosphate binding"/>
    <property type="evidence" value="ECO:0007669"/>
    <property type="project" value="TreeGrafter"/>
</dbReference>
<dbReference type="GO" id="GO:0000271">
    <property type="term" value="P:polysaccharide biosynthetic process"/>
    <property type="evidence" value="ECO:0007669"/>
    <property type="project" value="TreeGrafter"/>
</dbReference>
<reference evidence="6 7" key="1">
    <citation type="submission" date="2020-07" db="EMBL/GenBank/DDBJ databases">
        <authorList>
            <person name="Feng X."/>
        </authorList>
    </citation>
    <scope>NUCLEOTIDE SEQUENCE [LARGE SCALE GENOMIC DNA]</scope>
    <source>
        <strain evidence="6 7">JCM23202</strain>
    </source>
</reference>
<comment type="caution">
    <text evidence="6">The sequence shown here is derived from an EMBL/GenBank/DDBJ whole genome shotgun (WGS) entry which is preliminary data.</text>
</comment>
<keyword evidence="6" id="KW-0808">Transferase</keyword>
<proteinExistence type="inferred from homology"/>
<evidence type="ECO:0000256" key="1">
    <source>
        <dbReference type="ARBA" id="ARBA00022898"/>
    </source>
</evidence>
<dbReference type="GO" id="GO:0008483">
    <property type="term" value="F:transaminase activity"/>
    <property type="evidence" value="ECO:0007669"/>
    <property type="project" value="UniProtKB-KW"/>
</dbReference>
<dbReference type="InterPro" id="IPR015421">
    <property type="entry name" value="PyrdxlP-dep_Trfase_major"/>
</dbReference>
<keyword evidence="7" id="KW-1185">Reference proteome</keyword>
<evidence type="ECO:0000256" key="4">
    <source>
        <dbReference type="PIRSR" id="PIRSR000390-2"/>
    </source>
</evidence>
<accession>A0A7X1B670</accession>
<evidence type="ECO:0000256" key="2">
    <source>
        <dbReference type="ARBA" id="ARBA00037999"/>
    </source>
</evidence>
<sequence>MSYSLHESPIPVMKPLLPTADLITPYLEQIDENRWYSNFGPLVTQLESRLEKHFGVEEGTVALVSSATSGIVMAMRTLSVPRGSYCALPAWTFAATPAAVYNADMVPFFVDVDEDTWAVDPESLLQIREKISAVVPVAPFGTPLDMDHWESFQARTGLPIVVDAASCFDSFARVDSFRISEIPVILSLHATKTFGCGEGGLIICKNKDFIKRIKDLSNFGFTDEEMYARGENAKMSEYTAAVGLAELDNWENKRAHYQELSDLYSKYLGNIGLQNWRSGDWISSTSIVRLPFDRVEDVVNILKSKGIETRRWWRRGCHHFQAYSEFPRLPLITTEVLVNSALGLPNWIGMTEEHVKRVISGLCEAIQATDPSRAVSISPKSEAKA</sequence>
<gene>
    <name evidence="6" type="ORF">H5P27_09450</name>
</gene>
<keyword evidence="6" id="KW-0032">Aminotransferase</keyword>
<dbReference type="AlphaFoldDB" id="A0A7X1B670"/>
<dbReference type="Pfam" id="PF01041">
    <property type="entry name" value="DegT_DnrJ_EryC1"/>
    <property type="match status" value="1"/>
</dbReference>
<evidence type="ECO:0000256" key="3">
    <source>
        <dbReference type="PIRSR" id="PIRSR000390-1"/>
    </source>
</evidence>
<dbReference type="EMBL" id="JACHVC010000008">
    <property type="protein sequence ID" value="MBC2606272.1"/>
    <property type="molecule type" value="Genomic_DNA"/>
</dbReference>
<dbReference type="RefSeq" id="WP_185660158.1">
    <property type="nucleotide sequence ID" value="NZ_CAWPOO010000008.1"/>
</dbReference>
<comment type="similarity">
    <text evidence="2 5">Belongs to the DegT/DnrJ/EryC1 family.</text>
</comment>
<dbReference type="PIRSF" id="PIRSF000390">
    <property type="entry name" value="PLP_StrS"/>
    <property type="match status" value="1"/>
</dbReference>
<evidence type="ECO:0000313" key="6">
    <source>
        <dbReference type="EMBL" id="MBC2606272.1"/>
    </source>
</evidence>